<evidence type="ECO:0000256" key="1">
    <source>
        <dbReference type="SAM" id="MobiDB-lite"/>
    </source>
</evidence>
<evidence type="ECO:0000259" key="2">
    <source>
        <dbReference type="Pfam" id="PF07137"/>
    </source>
</evidence>
<keyword evidence="4" id="KW-1185">Reference proteome</keyword>
<comment type="caution">
    <text evidence="3">The sequence shown here is derived from an EMBL/GenBank/DDBJ whole genome shotgun (WGS) entry which is preliminary data.</text>
</comment>
<feature type="compositionally biased region" description="Low complexity" evidence="1">
    <location>
        <begin position="52"/>
        <end position="76"/>
    </location>
</feature>
<dbReference type="PROSITE" id="PS51257">
    <property type="entry name" value="PROKAR_LIPOPROTEIN"/>
    <property type="match status" value="1"/>
</dbReference>
<protein>
    <recommendedName>
        <fullName evidence="2">VDE lipocalin domain-containing protein</fullName>
    </recommendedName>
</protein>
<dbReference type="PANTHER" id="PTHR33970">
    <property type="entry name" value="VIOLAXANTHIN DE-EPOXIDASE, CHLOROPLASTIC-RELATED"/>
    <property type="match status" value="1"/>
</dbReference>
<sequence length="603" mass="63489">MGSFRGGQSSARPQPPRARRFPSLLPAVALVAACGHLVARLAFLAPPPAPRPRAAAGPHAGATAGAPGPGLLASPPGYAPAAHARVRGTAAGAPPARSGGLAAGGGVSLPRALLLHPDAGMPGFAQVEHMGSAAGGGGSPGWAAAAAQLVFRARWDLLETSSNASSGAVVELSTLSASELCAQAAALPEYDLVLGVDLVEPPPGDCAAAVQAAIEGSAARLFISSSPGGAVGAFWRGLTLLQGATAEDLEDPGPLGLRAAVGGWGAAAKLAAEVSDLWHRRTAEEAVYAMLVLIDGAVRPLDAMQAQKPVPDVDSVARAIDRCQDEFRACFTEPKCLQNLACLSACGLADQSCSYRCIVSYQNEAFTQFTLCALQGRNMLNSRIERPALPLAPPMREFRGTPLTHELAENILVGHFDPATGGQNHSWLVYAGSNPAYEQFAWQYQLWYKGEKRNQFWYRPTFLVEALDGRKIWRTRDYRVRRAEEPGMWEFSVLDNGIVSEEKWRLLGADDGLGWLVLFYVGAARKAGLSYRGCVVLTPDGRPPEGPGAMEGVAAAVERAGLRPWELEETTNPPLDPSNPPPLLAPETQPAAPLLRERALAAA</sequence>
<dbReference type="PANTHER" id="PTHR33970:SF2">
    <property type="entry name" value="OS01G0716400 PROTEIN"/>
    <property type="match status" value="1"/>
</dbReference>
<evidence type="ECO:0000313" key="3">
    <source>
        <dbReference type="EMBL" id="CAK0859267.1"/>
    </source>
</evidence>
<gene>
    <name evidence="3" type="ORF">PCOR1329_LOCUS48686</name>
</gene>
<feature type="region of interest" description="Disordered" evidence="1">
    <location>
        <begin position="50"/>
        <end position="76"/>
    </location>
</feature>
<reference evidence="3" key="1">
    <citation type="submission" date="2023-10" db="EMBL/GenBank/DDBJ databases">
        <authorList>
            <person name="Chen Y."/>
            <person name="Shah S."/>
            <person name="Dougan E. K."/>
            <person name="Thang M."/>
            <person name="Chan C."/>
        </authorList>
    </citation>
    <scope>NUCLEOTIDE SEQUENCE [LARGE SCALE GENOMIC DNA]</scope>
</reference>
<dbReference type="InterPro" id="IPR010788">
    <property type="entry name" value="VDE_dom"/>
</dbReference>
<dbReference type="InterPro" id="IPR044682">
    <property type="entry name" value="VDE"/>
</dbReference>
<dbReference type="InterPro" id="IPR012674">
    <property type="entry name" value="Calycin"/>
</dbReference>
<dbReference type="Pfam" id="PF07137">
    <property type="entry name" value="VDE"/>
    <property type="match status" value="1"/>
</dbReference>
<dbReference type="Proteomes" id="UP001189429">
    <property type="component" value="Unassembled WGS sequence"/>
</dbReference>
<feature type="compositionally biased region" description="Pro residues" evidence="1">
    <location>
        <begin position="574"/>
        <end position="584"/>
    </location>
</feature>
<evidence type="ECO:0000313" key="4">
    <source>
        <dbReference type="Proteomes" id="UP001189429"/>
    </source>
</evidence>
<feature type="domain" description="VDE lipocalin" evidence="2">
    <location>
        <begin position="320"/>
        <end position="572"/>
    </location>
</feature>
<dbReference type="Gene3D" id="2.40.128.20">
    <property type="match status" value="1"/>
</dbReference>
<feature type="region of interest" description="Disordered" evidence="1">
    <location>
        <begin position="563"/>
        <end position="603"/>
    </location>
</feature>
<proteinExistence type="predicted"/>
<name>A0ABN9UI66_9DINO</name>
<dbReference type="EMBL" id="CAUYUJ010015883">
    <property type="protein sequence ID" value="CAK0859267.1"/>
    <property type="molecule type" value="Genomic_DNA"/>
</dbReference>
<accession>A0ABN9UI66</accession>
<organism evidence="3 4">
    <name type="scientific">Prorocentrum cordatum</name>
    <dbReference type="NCBI Taxonomy" id="2364126"/>
    <lineage>
        <taxon>Eukaryota</taxon>
        <taxon>Sar</taxon>
        <taxon>Alveolata</taxon>
        <taxon>Dinophyceae</taxon>
        <taxon>Prorocentrales</taxon>
        <taxon>Prorocentraceae</taxon>
        <taxon>Prorocentrum</taxon>
    </lineage>
</organism>